<dbReference type="EMBL" id="CM039437">
    <property type="protein sequence ID" value="KAI4306381.1"/>
    <property type="molecule type" value="Genomic_DNA"/>
</dbReference>
<keyword evidence="2" id="KW-1185">Reference proteome</keyword>
<dbReference type="Proteomes" id="UP000828941">
    <property type="component" value="Chromosome 12"/>
</dbReference>
<accession>A0ACB9LAS7</accession>
<organism evidence="1 2">
    <name type="scientific">Bauhinia variegata</name>
    <name type="common">Purple orchid tree</name>
    <name type="synonym">Phanera variegata</name>
    <dbReference type="NCBI Taxonomy" id="167791"/>
    <lineage>
        <taxon>Eukaryota</taxon>
        <taxon>Viridiplantae</taxon>
        <taxon>Streptophyta</taxon>
        <taxon>Embryophyta</taxon>
        <taxon>Tracheophyta</taxon>
        <taxon>Spermatophyta</taxon>
        <taxon>Magnoliopsida</taxon>
        <taxon>eudicotyledons</taxon>
        <taxon>Gunneridae</taxon>
        <taxon>Pentapetalae</taxon>
        <taxon>rosids</taxon>
        <taxon>fabids</taxon>
        <taxon>Fabales</taxon>
        <taxon>Fabaceae</taxon>
        <taxon>Cercidoideae</taxon>
        <taxon>Cercideae</taxon>
        <taxon>Bauhiniinae</taxon>
        <taxon>Bauhinia</taxon>
    </lineage>
</organism>
<gene>
    <name evidence="1" type="ORF">L6164_029663</name>
</gene>
<comment type="caution">
    <text evidence="1">The sequence shown here is derived from an EMBL/GenBank/DDBJ whole genome shotgun (WGS) entry which is preliminary data.</text>
</comment>
<reference evidence="1 2" key="1">
    <citation type="journal article" date="2022" name="DNA Res.">
        <title>Chromosomal-level genome assembly of the orchid tree Bauhinia variegata (Leguminosae; Cercidoideae) supports the allotetraploid origin hypothesis of Bauhinia.</title>
        <authorList>
            <person name="Zhong Y."/>
            <person name="Chen Y."/>
            <person name="Zheng D."/>
            <person name="Pang J."/>
            <person name="Liu Y."/>
            <person name="Luo S."/>
            <person name="Meng S."/>
            <person name="Qian L."/>
            <person name="Wei D."/>
            <person name="Dai S."/>
            <person name="Zhou R."/>
        </authorList>
    </citation>
    <scope>NUCLEOTIDE SEQUENCE [LARGE SCALE GENOMIC DNA]</scope>
    <source>
        <strain evidence="1">BV-YZ2020</strain>
    </source>
</reference>
<evidence type="ECO:0000313" key="1">
    <source>
        <dbReference type="EMBL" id="KAI4306381.1"/>
    </source>
</evidence>
<evidence type="ECO:0000313" key="2">
    <source>
        <dbReference type="Proteomes" id="UP000828941"/>
    </source>
</evidence>
<sequence length="77" mass="8939">MSSSKHMRTLPRRSSRSTDTLKVDIRETYLSKRGTSKALYQPCLQNLYAPNIPYRDILDHWESIGVEFVIRVITNIA</sequence>
<proteinExistence type="predicted"/>
<name>A0ACB9LAS7_BAUVA</name>
<protein>
    <submittedName>
        <fullName evidence="1">Uncharacterized protein</fullName>
    </submittedName>
</protein>